<comment type="caution">
    <text evidence="2">The sequence shown here is derived from an EMBL/GenBank/DDBJ whole genome shotgun (WGS) entry which is preliminary data.</text>
</comment>
<accession>A0ABU7TDI3</accession>
<protein>
    <submittedName>
        <fullName evidence="2">Ethyl tert-butyl ether degradation protein EthD</fullName>
    </submittedName>
</protein>
<sequence length="109" mass="11733">MILVTVMYPSGAGTRFDMDYYLGKHMPLVSERWTAKGLHDYTIVTGIGTPDGGEPPFQVMALLRFASAEAFKAAAAEDGAEIFGDIPNFTDTQATVQLNDFAEPDKVGG</sequence>
<feature type="domain" description="EthD" evidence="1">
    <location>
        <begin position="18"/>
        <end position="92"/>
    </location>
</feature>
<organism evidence="2 3">
    <name type="scientific">Methylobacterium radiotolerans</name>
    <dbReference type="NCBI Taxonomy" id="31998"/>
    <lineage>
        <taxon>Bacteria</taxon>
        <taxon>Pseudomonadati</taxon>
        <taxon>Pseudomonadota</taxon>
        <taxon>Alphaproteobacteria</taxon>
        <taxon>Hyphomicrobiales</taxon>
        <taxon>Methylobacteriaceae</taxon>
        <taxon>Methylobacterium</taxon>
    </lineage>
</organism>
<dbReference type="Proteomes" id="UP001349262">
    <property type="component" value="Unassembled WGS sequence"/>
</dbReference>
<dbReference type="InterPro" id="IPR009799">
    <property type="entry name" value="EthD_dom"/>
</dbReference>
<evidence type="ECO:0000313" key="3">
    <source>
        <dbReference type="Proteomes" id="UP001349262"/>
    </source>
</evidence>
<reference evidence="2 3" key="1">
    <citation type="journal article" date="2012" name="Genet. Mol. Biol.">
        <title>Analysis of 16S rRNA and mxaF genes revealing insights into Methylobacterium niche-specific plant association.</title>
        <authorList>
            <person name="Dourado M.N."/>
            <person name="Andreote F.D."/>
            <person name="Dini-Andreote F."/>
            <person name="Conti R."/>
            <person name="Araujo J.M."/>
            <person name="Araujo W.L."/>
        </authorList>
    </citation>
    <scope>NUCLEOTIDE SEQUENCE [LARGE SCALE GENOMIC DNA]</scope>
    <source>
        <strain evidence="2 3">SR1.6/4</strain>
    </source>
</reference>
<evidence type="ECO:0000313" key="2">
    <source>
        <dbReference type="EMBL" id="MEE7458690.1"/>
    </source>
</evidence>
<dbReference type="Gene3D" id="3.30.70.100">
    <property type="match status" value="1"/>
</dbReference>
<proteinExistence type="predicted"/>
<name>A0ABU7TDI3_9HYPH</name>
<evidence type="ECO:0000259" key="1">
    <source>
        <dbReference type="Pfam" id="PF07110"/>
    </source>
</evidence>
<dbReference type="NCBIfam" id="TIGR02118">
    <property type="entry name" value="EthD family reductase"/>
    <property type="match status" value="1"/>
</dbReference>
<dbReference type="PANTHER" id="PTHR40260">
    <property type="entry name" value="BLR8190 PROTEIN"/>
    <property type="match status" value="1"/>
</dbReference>
<dbReference type="PANTHER" id="PTHR40260:SF2">
    <property type="entry name" value="BLR8190 PROTEIN"/>
    <property type="match status" value="1"/>
</dbReference>
<gene>
    <name evidence="2" type="ORF">MRSR164_18490</name>
</gene>
<dbReference type="Pfam" id="PF07110">
    <property type="entry name" value="EthD"/>
    <property type="match status" value="1"/>
</dbReference>
<dbReference type="InterPro" id="IPR011008">
    <property type="entry name" value="Dimeric_a/b-barrel"/>
</dbReference>
<dbReference type="EMBL" id="MLBY01000005">
    <property type="protein sequence ID" value="MEE7458690.1"/>
    <property type="molecule type" value="Genomic_DNA"/>
</dbReference>
<dbReference type="SUPFAM" id="SSF54909">
    <property type="entry name" value="Dimeric alpha+beta barrel"/>
    <property type="match status" value="1"/>
</dbReference>
<keyword evidence="3" id="KW-1185">Reference proteome</keyword>